<comment type="caution">
    <text evidence="1">The sequence shown here is derived from an EMBL/GenBank/DDBJ whole genome shotgun (WGS) entry which is preliminary data.</text>
</comment>
<evidence type="ECO:0000313" key="1">
    <source>
        <dbReference type="EMBL" id="RFC65032.1"/>
    </source>
</evidence>
<proteinExistence type="predicted"/>
<reference evidence="1 2" key="1">
    <citation type="submission" date="2018-08" db="EMBL/GenBank/DDBJ databases">
        <title>Fulvimarina sp. 85, whole genome shotgun sequence.</title>
        <authorList>
            <person name="Tuo L."/>
        </authorList>
    </citation>
    <scope>NUCLEOTIDE SEQUENCE [LARGE SCALE GENOMIC DNA]</scope>
    <source>
        <strain evidence="1 2">85</strain>
    </source>
</reference>
<dbReference type="RefSeq" id="WP_116681930.1">
    <property type="nucleotide sequence ID" value="NZ_QURL01000002.1"/>
</dbReference>
<name>A0A371X718_9HYPH</name>
<protein>
    <submittedName>
        <fullName evidence="1">Uncharacterized protein</fullName>
    </submittedName>
</protein>
<sequence>MFAGGPFVLIRDGVEIARHPHRITCVMEAIDRKLAVRNPNGTALVEGVEIRPVQSTPQQH</sequence>
<accession>A0A371X718</accession>
<organism evidence="1 2">
    <name type="scientific">Fulvimarina endophytica</name>
    <dbReference type="NCBI Taxonomy" id="2293836"/>
    <lineage>
        <taxon>Bacteria</taxon>
        <taxon>Pseudomonadati</taxon>
        <taxon>Pseudomonadota</taxon>
        <taxon>Alphaproteobacteria</taxon>
        <taxon>Hyphomicrobiales</taxon>
        <taxon>Aurantimonadaceae</taxon>
        <taxon>Fulvimarina</taxon>
    </lineage>
</organism>
<dbReference type="AlphaFoldDB" id="A0A371X718"/>
<evidence type="ECO:0000313" key="2">
    <source>
        <dbReference type="Proteomes" id="UP000264310"/>
    </source>
</evidence>
<dbReference type="Proteomes" id="UP000264310">
    <property type="component" value="Unassembled WGS sequence"/>
</dbReference>
<gene>
    <name evidence="1" type="ORF">DYI37_03975</name>
</gene>
<dbReference type="EMBL" id="QURL01000002">
    <property type="protein sequence ID" value="RFC65032.1"/>
    <property type="molecule type" value="Genomic_DNA"/>
</dbReference>
<keyword evidence="2" id="KW-1185">Reference proteome</keyword>